<keyword evidence="2" id="KW-0862">Zinc</keyword>
<dbReference type="CDD" id="cd06460">
    <property type="entry name" value="M32_Taq"/>
    <property type="match status" value="1"/>
</dbReference>
<proteinExistence type="inferred from homology"/>
<reference evidence="4 5" key="1">
    <citation type="submission" date="2019-01" db="EMBL/GenBank/DDBJ databases">
        <title>Ktedonosporobacter rubrisoli SCAWS-G2.</title>
        <authorList>
            <person name="Huang Y."/>
            <person name="Yan B."/>
        </authorList>
    </citation>
    <scope>NUCLEOTIDE SEQUENCE [LARGE SCALE GENOMIC DNA]</scope>
    <source>
        <strain evidence="4 5">SCAWS-G2</strain>
    </source>
</reference>
<evidence type="ECO:0000313" key="5">
    <source>
        <dbReference type="Proteomes" id="UP000290365"/>
    </source>
</evidence>
<dbReference type="PANTHER" id="PTHR34217">
    <property type="entry name" value="METAL-DEPENDENT CARBOXYPEPTIDASE"/>
    <property type="match status" value="1"/>
</dbReference>
<feature type="active site" description="Proton donor/acceptor" evidence="3">
    <location>
        <position position="282"/>
    </location>
</feature>
<comment type="cofactor">
    <cofactor evidence="2">
        <name>Zn(2+)</name>
        <dbReference type="ChEBI" id="CHEBI:29105"/>
    </cofactor>
    <text evidence="2">Binds 1 zinc ion per subunit.</text>
</comment>
<evidence type="ECO:0000256" key="1">
    <source>
        <dbReference type="PIRNR" id="PIRNR006615"/>
    </source>
</evidence>
<dbReference type="OrthoDB" id="9772308at2"/>
<sequence length="520" mass="58630">MMSENNSGETMQFTTSDERISTLLKRVQETTDLLKLEALASWDQHTQMPERAGEARMHQVATLDGIIHERQSDPALGKLLQELEGVVSQSRFTDADRSLVRHARRSYDQATKLPPELVEERAKVAVASLESWVKARQNNDFASFAPWLQRTVHLQREIADRLGYTETRFDALIDLHDPGLTASEVEALFVPIRDVSTRLLKRIQASGKTIDTACLFGNFPISQQEALCKKMAASVGYDFTRGMIASSAHPFMIDFGTPLDVRFTVRYSEQFLPMALMAALHEGGHALYEQGSAPSLLRTPLAGGASSGIHESQSRLWENVIGRSEPFWQKKFALVQEAFPQHFAEVPLPTFVQALNKVEPSLIRVEADEVTYNLHIMVRFELEKVLVNGEISVESLPRLWNEKYREYLGIEPENDTVGVLQDMHWSDGFGGFQGYTIGNICAAQIFKKLQSEFPDLKERLAGGDTSFILQWLSEHMYSIGATYLPQDLMVRLTGESMNPNYLLSYLTGKFEKIYDLSPES</sequence>
<keyword evidence="1" id="KW-0378">Hydrolase</keyword>
<dbReference type="InterPro" id="IPR001333">
    <property type="entry name" value="Peptidase_M32_Taq"/>
</dbReference>
<comment type="similarity">
    <text evidence="1">Belongs to the peptidase M32 family.</text>
</comment>
<feature type="binding site" evidence="2">
    <location>
        <position position="311"/>
    </location>
    <ligand>
        <name>Zn(2+)</name>
        <dbReference type="ChEBI" id="CHEBI:29105"/>
        <note>catalytic</note>
    </ligand>
</feature>
<comment type="catalytic activity">
    <reaction evidence="1">
        <text>Release of a C-terminal amino acid with broad specificity, except for -Pro.</text>
        <dbReference type="EC" id="3.4.17.19"/>
    </reaction>
</comment>
<dbReference type="SUPFAM" id="SSF55486">
    <property type="entry name" value="Metalloproteases ('zincins'), catalytic domain"/>
    <property type="match status" value="1"/>
</dbReference>
<dbReference type="Pfam" id="PF02074">
    <property type="entry name" value="Peptidase_M32"/>
    <property type="match status" value="1"/>
</dbReference>
<dbReference type="PANTHER" id="PTHR34217:SF1">
    <property type="entry name" value="CARBOXYPEPTIDASE 1"/>
    <property type="match status" value="1"/>
</dbReference>
<evidence type="ECO:0000256" key="3">
    <source>
        <dbReference type="PIRSR" id="PIRSR006615-2"/>
    </source>
</evidence>
<feature type="binding site" evidence="2">
    <location>
        <position position="281"/>
    </location>
    <ligand>
        <name>Zn(2+)</name>
        <dbReference type="ChEBI" id="CHEBI:29105"/>
        <note>catalytic</note>
    </ligand>
</feature>
<dbReference type="Proteomes" id="UP000290365">
    <property type="component" value="Chromosome"/>
</dbReference>
<keyword evidence="1 2" id="KW-0479">Metal-binding</keyword>
<keyword evidence="1" id="KW-0482">Metalloprotease</keyword>
<dbReference type="Gene3D" id="1.10.1370.30">
    <property type="match status" value="1"/>
</dbReference>
<name>A0A4P6JQJ4_KTERU</name>
<evidence type="ECO:0000256" key="2">
    <source>
        <dbReference type="PIRSR" id="PIRSR006615-1"/>
    </source>
</evidence>
<dbReference type="PROSITE" id="PS52034">
    <property type="entry name" value="PEPTIDASE_M32"/>
    <property type="match status" value="1"/>
</dbReference>
<dbReference type="PRINTS" id="PR00998">
    <property type="entry name" value="CRBOXYPTASET"/>
</dbReference>
<accession>A0A4P6JQJ4</accession>
<dbReference type="EMBL" id="CP035758">
    <property type="protein sequence ID" value="QBD77036.1"/>
    <property type="molecule type" value="Genomic_DNA"/>
</dbReference>
<dbReference type="GO" id="GO:0046872">
    <property type="term" value="F:metal ion binding"/>
    <property type="evidence" value="ECO:0007669"/>
    <property type="project" value="UniProtKB-KW"/>
</dbReference>
<keyword evidence="1 4" id="KW-0121">Carboxypeptidase</keyword>
<dbReference type="KEGG" id="kbs:EPA93_13895"/>
<comment type="function">
    <text evidence="1">Broad specificity carboxypetidase that releases amino acids sequentially from the C-terminus, including neutral, aromatic, polar and basic residues.</text>
</comment>
<dbReference type="EC" id="3.4.17.19" evidence="1"/>
<organism evidence="4 5">
    <name type="scientific">Ktedonosporobacter rubrisoli</name>
    <dbReference type="NCBI Taxonomy" id="2509675"/>
    <lineage>
        <taxon>Bacteria</taxon>
        <taxon>Bacillati</taxon>
        <taxon>Chloroflexota</taxon>
        <taxon>Ktedonobacteria</taxon>
        <taxon>Ktedonobacterales</taxon>
        <taxon>Ktedonosporobacteraceae</taxon>
        <taxon>Ktedonosporobacter</taxon>
    </lineage>
</organism>
<dbReference type="AlphaFoldDB" id="A0A4P6JQJ4"/>
<evidence type="ECO:0000313" key="4">
    <source>
        <dbReference type="EMBL" id="QBD77036.1"/>
    </source>
</evidence>
<keyword evidence="1" id="KW-0645">Protease</keyword>
<dbReference type="GO" id="GO:0004181">
    <property type="term" value="F:metallocarboxypeptidase activity"/>
    <property type="evidence" value="ECO:0007669"/>
    <property type="project" value="UniProtKB-UniRule"/>
</dbReference>
<gene>
    <name evidence="4" type="ORF">EPA93_13895</name>
</gene>
<dbReference type="GO" id="GO:0006508">
    <property type="term" value="P:proteolysis"/>
    <property type="evidence" value="ECO:0007669"/>
    <property type="project" value="UniProtKB-UniRule"/>
</dbReference>
<keyword evidence="5" id="KW-1185">Reference proteome</keyword>
<feature type="binding site" evidence="2">
    <location>
        <position position="285"/>
    </location>
    <ligand>
        <name>Zn(2+)</name>
        <dbReference type="ChEBI" id="CHEBI:29105"/>
        <note>catalytic</note>
    </ligand>
</feature>
<protein>
    <recommendedName>
        <fullName evidence="1">Metal-dependent carboxypeptidase</fullName>
        <ecNumber evidence="1">3.4.17.19</ecNumber>
    </recommendedName>
</protein>
<dbReference type="PIRSF" id="PIRSF006615">
    <property type="entry name" value="Zn_crbxpep_Taq"/>
    <property type="match status" value="1"/>
</dbReference>